<dbReference type="GO" id="GO:0019825">
    <property type="term" value="F:oxygen binding"/>
    <property type="evidence" value="ECO:0007669"/>
    <property type="project" value="InterPro"/>
</dbReference>
<keyword evidence="3" id="KW-1185">Reference proteome</keyword>
<proteinExistence type="predicted"/>
<dbReference type="Gene3D" id="1.10.490.10">
    <property type="entry name" value="Globins"/>
    <property type="match status" value="1"/>
</dbReference>
<dbReference type="EMBL" id="UYYG01001154">
    <property type="protein sequence ID" value="VDN56166.1"/>
    <property type="molecule type" value="Genomic_DNA"/>
</dbReference>
<reference evidence="1 3" key="2">
    <citation type="submission" date="2018-11" db="EMBL/GenBank/DDBJ databases">
        <authorList>
            <consortium name="Pathogen Informatics"/>
        </authorList>
    </citation>
    <scope>NUCLEOTIDE SEQUENCE [LARGE SCALE GENOMIC DNA]</scope>
</reference>
<evidence type="ECO:0000313" key="4">
    <source>
        <dbReference type="WBParaSite" id="DME_0000177901-mRNA-1"/>
    </source>
</evidence>
<protein>
    <submittedName>
        <fullName evidence="4">GLOBIN domain-containing protein</fullName>
    </submittedName>
</protein>
<dbReference type="GO" id="GO:0020037">
    <property type="term" value="F:heme binding"/>
    <property type="evidence" value="ECO:0007669"/>
    <property type="project" value="InterPro"/>
</dbReference>
<dbReference type="WBParaSite" id="DME_0000177901-mRNA-1">
    <property type="protein sequence ID" value="DME_0000177901-mRNA-1"/>
    <property type="gene ID" value="DME_0000177901"/>
</dbReference>
<sequence length="160" mass="19111">MACICFRFKRNSTDETKIIPESDVNCNTFTDNRIPLTERQKFLLIKNWKGISREVTEAGANMFIKFLSENQEYFNFFNFRSIVDEPKETQLNDERLRAHGKAVMTLIGEAIWYSFRSFVFMRFCQILKKRKAKLGTSAKYFMIFYRLRTLQNMCKYQPNC</sequence>
<gene>
    <name evidence="1" type="ORF">DME_LOCUS6139</name>
</gene>
<dbReference type="OrthoDB" id="6344802at2759"/>
<name>A0A158Q366_DRAME</name>
<dbReference type="Proteomes" id="UP000274756">
    <property type="component" value="Unassembled WGS sequence"/>
</dbReference>
<evidence type="ECO:0000313" key="3">
    <source>
        <dbReference type="Proteomes" id="UP000274756"/>
    </source>
</evidence>
<dbReference type="InterPro" id="IPR012292">
    <property type="entry name" value="Globin/Proto"/>
</dbReference>
<accession>A0A158Q366</accession>
<reference evidence="4" key="1">
    <citation type="submission" date="2016-04" db="UniProtKB">
        <authorList>
            <consortium name="WormBaseParasite"/>
        </authorList>
    </citation>
    <scope>IDENTIFICATION</scope>
</reference>
<evidence type="ECO:0000313" key="1">
    <source>
        <dbReference type="EMBL" id="VDN56166.1"/>
    </source>
</evidence>
<organism evidence="2 4">
    <name type="scientific">Dracunculus medinensis</name>
    <name type="common">Guinea worm</name>
    <dbReference type="NCBI Taxonomy" id="318479"/>
    <lineage>
        <taxon>Eukaryota</taxon>
        <taxon>Metazoa</taxon>
        <taxon>Ecdysozoa</taxon>
        <taxon>Nematoda</taxon>
        <taxon>Chromadorea</taxon>
        <taxon>Rhabditida</taxon>
        <taxon>Spirurina</taxon>
        <taxon>Dracunculoidea</taxon>
        <taxon>Dracunculidae</taxon>
        <taxon>Dracunculus</taxon>
    </lineage>
</organism>
<dbReference type="SUPFAM" id="SSF46458">
    <property type="entry name" value="Globin-like"/>
    <property type="match status" value="1"/>
</dbReference>
<dbReference type="STRING" id="318479.A0A158Q366"/>
<dbReference type="Proteomes" id="UP000038040">
    <property type="component" value="Unplaced"/>
</dbReference>
<dbReference type="InterPro" id="IPR009050">
    <property type="entry name" value="Globin-like_sf"/>
</dbReference>
<evidence type="ECO:0000313" key="2">
    <source>
        <dbReference type="Proteomes" id="UP000038040"/>
    </source>
</evidence>
<dbReference type="AlphaFoldDB" id="A0A158Q366"/>